<dbReference type="EMBL" id="KZ824458">
    <property type="protein sequence ID" value="RAK97873.1"/>
    <property type="molecule type" value="Genomic_DNA"/>
</dbReference>
<dbReference type="STRING" id="1448316.A0A395GUU4"/>
<proteinExistence type="predicted"/>
<reference evidence="1 2" key="1">
    <citation type="submission" date="2018-02" db="EMBL/GenBank/DDBJ databases">
        <title>The genomes of Aspergillus section Nigri reveals drivers in fungal speciation.</title>
        <authorList>
            <consortium name="DOE Joint Genome Institute"/>
            <person name="Vesth T.C."/>
            <person name="Nybo J."/>
            <person name="Theobald S."/>
            <person name="Brandl J."/>
            <person name="Frisvad J.C."/>
            <person name="Nielsen K.F."/>
            <person name="Lyhne E.K."/>
            <person name="Kogle M.E."/>
            <person name="Kuo A."/>
            <person name="Riley R."/>
            <person name="Clum A."/>
            <person name="Nolan M."/>
            <person name="Lipzen A."/>
            <person name="Salamov A."/>
            <person name="Henrissat B."/>
            <person name="Wiebenga A."/>
            <person name="De vries R.P."/>
            <person name="Grigoriev I.V."/>
            <person name="Mortensen U.H."/>
            <person name="Andersen M.R."/>
            <person name="Baker S.E."/>
        </authorList>
    </citation>
    <scope>NUCLEOTIDE SEQUENCE [LARGE SCALE GENOMIC DNA]</scope>
    <source>
        <strain evidence="1 2">CBS 121593</strain>
    </source>
</reference>
<evidence type="ECO:0008006" key="3">
    <source>
        <dbReference type="Google" id="ProtNLM"/>
    </source>
</evidence>
<organism evidence="1 2">
    <name type="scientific">Aspergillus ibericus CBS 121593</name>
    <dbReference type="NCBI Taxonomy" id="1448316"/>
    <lineage>
        <taxon>Eukaryota</taxon>
        <taxon>Fungi</taxon>
        <taxon>Dikarya</taxon>
        <taxon>Ascomycota</taxon>
        <taxon>Pezizomycotina</taxon>
        <taxon>Eurotiomycetes</taxon>
        <taxon>Eurotiomycetidae</taxon>
        <taxon>Eurotiales</taxon>
        <taxon>Aspergillaceae</taxon>
        <taxon>Aspergillus</taxon>
        <taxon>Aspergillus subgen. Circumdati</taxon>
    </lineage>
</organism>
<sequence length="209" mass="23316">QPHDTPFCTQRCLLGLQHSLPLDPNCPNTPMHQRPSSKNHHPITTPHLLHLLNHQLNTTLTHNCTPLGTNGAHSAPFKLTLTTYGYTFIGKGSTTSLWPEISRESKIYNILRPVQGSAVPVFLGEVNLAHTYFLHGVGAIRHMLVMGWGGESLRCLGREGEMFGEGGLGREVERSVREIEELGVRHRDLHSGNLLWCEEVGRVLVIDFH</sequence>
<gene>
    <name evidence="1" type="ORF">BO80DRAFT_314628</name>
</gene>
<dbReference type="InterPro" id="IPR011009">
    <property type="entry name" value="Kinase-like_dom_sf"/>
</dbReference>
<dbReference type="Proteomes" id="UP000249402">
    <property type="component" value="Unassembled WGS sequence"/>
</dbReference>
<feature type="non-terminal residue" evidence="1">
    <location>
        <position position="1"/>
    </location>
</feature>
<dbReference type="AlphaFoldDB" id="A0A395GUU4"/>
<dbReference type="Gene3D" id="1.10.510.10">
    <property type="entry name" value="Transferase(Phosphotransferase) domain 1"/>
    <property type="match status" value="1"/>
</dbReference>
<dbReference type="RefSeq" id="XP_025572201.1">
    <property type="nucleotide sequence ID" value="XM_025715062.1"/>
</dbReference>
<protein>
    <recommendedName>
        <fullName evidence="3">Protein kinase domain-containing protein</fullName>
    </recommendedName>
</protein>
<dbReference type="VEuPathDB" id="FungiDB:BO80DRAFT_314628"/>
<dbReference type="OrthoDB" id="2156052at2759"/>
<name>A0A395GUU4_9EURO</name>
<keyword evidence="2" id="KW-1185">Reference proteome</keyword>
<feature type="non-terminal residue" evidence="1">
    <location>
        <position position="209"/>
    </location>
</feature>
<accession>A0A395GUU4</accession>
<evidence type="ECO:0000313" key="2">
    <source>
        <dbReference type="Proteomes" id="UP000249402"/>
    </source>
</evidence>
<dbReference type="GeneID" id="37219927"/>
<evidence type="ECO:0000313" key="1">
    <source>
        <dbReference type="EMBL" id="RAK97873.1"/>
    </source>
</evidence>
<dbReference type="SUPFAM" id="SSF56112">
    <property type="entry name" value="Protein kinase-like (PK-like)"/>
    <property type="match status" value="1"/>
</dbReference>